<dbReference type="GO" id="GO:0030976">
    <property type="term" value="F:thiamine pyrophosphate binding"/>
    <property type="evidence" value="ECO:0007669"/>
    <property type="project" value="TreeGrafter"/>
</dbReference>
<organism evidence="3 4">
    <name type="scientific">Phyllobacterium phragmitis</name>
    <dbReference type="NCBI Taxonomy" id="2670329"/>
    <lineage>
        <taxon>Bacteria</taxon>
        <taxon>Pseudomonadati</taxon>
        <taxon>Pseudomonadota</taxon>
        <taxon>Alphaproteobacteria</taxon>
        <taxon>Hyphomicrobiales</taxon>
        <taxon>Phyllobacteriaceae</taxon>
        <taxon>Phyllobacterium</taxon>
    </lineage>
</organism>
<dbReference type="GO" id="GO:0015888">
    <property type="term" value="P:thiamine transport"/>
    <property type="evidence" value="ECO:0007669"/>
    <property type="project" value="TreeGrafter"/>
</dbReference>
<accession>A0A2S9IJU9</accession>
<keyword evidence="4" id="KW-1185">Reference proteome</keyword>
<dbReference type="Proteomes" id="UP000239434">
    <property type="component" value="Unassembled WGS sequence"/>
</dbReference>
<name>A0A2S9IJU9_9HYPH</name>
<sequence>MTEFTRRDFIGVAAATTLLPRVSYAQSSQVIVGTWGGDYGDLLREGVDQAIMVPQGIEVLQDVSGPVPRRTKLMAERQNRRGSMDVACLADFDMFTATELGALEELDEQNVPRMGNVFPFLRKSHSIPQIYSAHTIVYNTDRITTPPKSIHDLWDPKYRGKVGLSDFLFTTNTAFAAIAGGGSMTDFAPAKKKLMEWRSLDAKVLASTEAVAAAFKSEEIWMTIIAAARGYMWNEAGIPLGHVIAEEGAFPTVYEAAVPRNARNKENGLKYLDAMLEPAAQTAFAAKMGYVPTVSDAILDPELDKRINFTEAEKERFWRPDFAYLAKYQAEMLDFWNRDFKG</sequence>
<dbReference type="RefSeq" id="WP_105745397.1">
    <property type="nucleotide sequence ID" value="NZ_PVBR01000030.1"/>
</dbReference>
<dbReference type="PANTHER" id="PTHR30006">
    <property type="entry name" value="THIAMINE-BINDING PERIPLASMIC PROTEIN-RELATED"/>
    <property type="match status" value="1"/>
</dbReference>
<evidence type="ECO:0000313" key="3">
    <source>
        <dbReference type="EMBL" id="PRD40788.1"/>
    </source>
</evidence>
<dbReference type="Pfam" id="PF13416">
    <property type="entry name" value="SBP_bac_8"/>
    <property type="match status" value="1"/>
</dbReference>
<gene>
    <name evidence="3" type="ORF">C5748_24915</name>
</gene>
<protein>
    <submittedName>
        <fullName evidence="3">ABC transporter substrate-binding protein</fullName>
    </submittedName>
</protein>
<evidence type="ECO:0000313" key="4">
    <source>
        <dbReference type="Proteomes" id="UP000239434"/>
    </source>
</evidence>
<dbReference type="EMBL" id="PVBR01000030">
    <property type="protein sequence ID" value="PRD40788.1"/>
    <property type="molecule type" value="Genomic_DNA"/>
</dbReference>
<evidence type="ECO:0000256" key="2">
    <source>
        <dbReference type="ARBA" id="ARBA00022764"/>
    </source>
</evidence>
<dbReference type="InterPro" id="IPR006059">
    <property type="entry name" value="SBP"/>
</dbReference>
<dbReference type="GO" id="GO:0030288">
    <property type="term" value="C:outer membrane-bounded periplasmic space"/>
    <property type="evidence" value="ECO:0007669"/>
    <property type="project" value="TreeGrafter"/>
</dbReference>
<proteinExistence type="predicted"/>
<dbReference type="GO" id="GO:0030975">
    <property type="term" value="F:thiamine binding"/>
    <property type="evidence" value="ECO:0007669"/>
    <property type="project" value="TreeGrafter"/>
</dbReference>
<reference evidence="3 4" key="1">
    <citation type="submission" date="2018-02" db="EMBL/GenBank/DDBJ databases">
        <title>The draft genome of Phyllobacterium sp. 1N-3.</title>
        <authorList>
            <person name="Liu L."/>
            <person name="Li L."/>
            <person name="Zhang X."/>
            <person name="Wang T."/>
            <person name="Liang L."/>
        </authorList>
    </citation>
    <scope>NUCLEOTIDE SEQUENCE [LARGE SCALE GENOMIC DNA]</scope>
    <source>
        <strain evidence="3 4">1N-3</strain>
    </source>
</reference>
<comment type="caution">
    <text evidence="3">The sequence shown here is derived from an EMBL/GenBank/DDBJ whole genome shotgun (WGS) entry which is preliminary data.</text>
</comment>
<evidence type="ECO:0000256" key="1">
    <source>
        <dbReference type="ARBA" id="ARBA00022729"/>
    </source>
</evidence>
<dbReference type="Gene3D" id="3.40.190.10">
    <property type="entry name" value="Periplasmic binding protein-like II"/>
    <property type="match status" value="2"/>
</dbReference>
<keyword evidence="2" id="KW-0574">Periplasm</keyword>
<keyword evidence="1" id="KW-0732">Signal</keyword>
<dbReference type="SUPFAM" id="SSF53850">
    <property type="entry name" value="Periplasmic binding protein-like II"/>
    <property type="match status" value="1"/>
</dbReference>
<dbReference type="AlphaFoldDB" id="A0A2S9IJU9"/>
<dbReference type="PANTHER" id="PTHR30006:SF2">
    <property type="entry name" value="ABC TRANSPORTER SUBSTRATE-BINDING PROTEIN"/>
    <property type="match status" value="1"/>
</dbReference>